<keyword evidence="2" id="KW-0489">Methyltransferase</keyword>
<evidence type="ECO:0000256" key="1">
    <source>
        <dbReference type="ARBA" id="ARBA00022679"/>
    </source>
</evidence>
<keyword evidence="3" id="KW-1185">Reference proteome</keyword>
<dbReference type="AlphaFoldDB" id="A0A5J4J2I4"/>
<evidence type="ECO:0000313" key="3">
    <source>
        <dbReference type="Proteomes" id="UP000326509"/>
    </source>
</evidence>
<sequence length="279" mass="31949">MNTSLIHSKTKDHFKTGEEFSLVWNTDHDMLITTPQPSVEKLSYYYESENYISHNDDAKGVMAFLYRTVKRRSLKNKISLIESRLGTKGSLLDVGAGTGEFCKVAFDNNWKVEGVEPSKVALKFANEKGIKMYTSIENVVDKKYDVITLWHVLEHLPNLDDVIKKLSDLLKPNGVLIIAVPNYNSFDAGYYKSFWAAFDVPRHLWHFSKESIPRLFKESFKVESIKPMWFDSFYVSLLSEKYKSGSGFSIKALFVGLISNVKAIFTKEYSSVVYCLRKG</sequence>
<gene>
    <name evidence="2" type="ORF">ULMA_07650</name>
</gene>
<dbReference type="EMBL" id="BKCG01000001">
    <property type="protein sequence ID" value="GER58657.1"/>
    <property type="molecule type" value="Genomic_DNA"/>
</dbReference>
<dbReference type="GO" id="GO:0032259">
    <property type="term" value="P:methylation"/>
    <property type="evidence" value="ECO:0007669"/>
    <property type="project" value="UniProtKB-KW"/>
</dbReference>
<reference evidence="2 3" key="1">
    <citation type="submission" date="2019-08" db="EMBL/GenBank/DDBJ databases">
        <title>Draft genome sequence of Ulvibacter marinus type strain NBRC 109484.</title>
        <authorList>
            <person name="Kawano K."/>
            <person name="Ushijima N."/>
            <person name="Kihara M."/>
            <person name="Itoh H."/>
        </authorList>
    </citation>
    <scope>NUCLEOTIDE SEQUENCE [LARGE SCALE GENOMIC DNA]</scope>
    <source>
        <strain evidence="2 3">NBRC 109484</strain>
    </source>
</reference>
<dbReference type="PANTHER" id="PTHR43861:SF3">
    <property type="entry name" value="PUTATIVE (AFU_ORTHOLOGUE AFUA_2G14390)-RELATED"/>
    <property type="match status" value="1"/>
</dbReference>
<dbReference type="Gene3D" id="3.40.50.150">
    <property type="entry name" value="Vaccinia Virus protein VP39"/>
    <property type="match status" value="1"/>
</dbReference>
<accession>A0A5J4J2I4</accession>
<evidence type="ECO:0000313" key="2">
    <source>
        <dbReference type="EMBL" id="GER58657.1"/>
    </source>
</evidence>
<dbReference type="Pfam" id="PF13489">
    <property type="entry name" value="Methyltransf_23"/>
    <property type="match status" value="1"/>
</dbReference>
<dbReference type="RefSeq" id="WP_235904636.1">
    <property type="nucleotide sequence ID" value="NZ_BKCG01000001.1"/>
</dbReference>
<proteinExistence type="predicted"/>
<keyword evidence="1 2" id="KW-0808">Transferase</keyword>
<organism evidence="2 3">
    <name type="scientific">Patiriisocius marinus</name>
    <dbReference type="NCBI Taxonomy" id="1397112"/>
    <lineage>
        <taxon>Bacteria</taxon>
        <taxon>Pseudomonadati</taxon>
        <taxon>Bacteroidota</taxon>
        <taxon>Flavobacteriia</taxon>
        <taxon>Flavobacteriales</taxon>
        <taxon>Flavobacteriaceae</taxon>
        <taxon>Patiriisocius</taxon>
    </lineage>
</organism>
<name>A0A5J4J2I4_9FLAO</name>
<dbReference type="InterPro" id="IPR029063">
    <property type="entry name" value="SAM-dependent_MTases_sf"/>
</dbReference>
<protein>
    <submittedName>
        <fullName evidence="2">Methyltransferase</fullName>
    </submittedName>
</protein>
<dbReference type="CDD" id="cd02440">
    <property type="entry name" value="AdoMet_MTases"/>
    <property type="match status" value="1"/>
</dbReference>
<dbReference type="PANTHER" id="PTHR43861">
    <property type="entry name" value="TRANS-ACONITATE 2-METHYLTRANSFERASE-RELATED"/>
    <property type="match status" value="1"/>
</dbReference>
<comment type="caution">
    <text evidence="2">The sequence shown here is derived from an EMBL/GenBank/DDBJ whole genome shotgun (WGS) entry which is preliminary data.</text>
</comment>
<dbReference type="GO" id="GO:0008168">
    <property type="term" value="F:methyltransferase activity"/>
    <property type="evidence" value="ECO:0007669"/>
    <property type="project" value="UniProtKB-KW"/>
</dbReference>
<dbReference type="Proteomes" id="UP000326509">
    <property type="component" value="Unassembled WGS sequence"/>
</dbReference>
<dbReference type="SUPFAM" id="SSF53335">
    <property type="entry name" value="S-adenosyl-L-methionine-dependent methyltransferases"/>
    <property type="match status" value="1"/>
</dbReference>